<accession>A0A8R7QF13</accession>
<dbReference type="Gramene" id="TuG1812G0500003520.01.T01">
    <property type="protein sequence ID" value="TuG1812G0500003520.01.T01.cds381214"/>
    <property type="gene ID" value="TuG1812G0500003520.01"/>
</dbReference>
<organism evidence="1 2">
    <name type="scientific">Triticum urartu</name>
    <name type="common">Red wild einkorn</name>
    <name type="synonym">Crithodium urartu</name>
    <dbReference type="NCBI Taxonomy" id="4572"/>
    <lineage>
        <taxon>Eukaryota</taxon>
        <taxon>Viridiplantae</taxon>
        <taxon>Streptophyta</taxon>
        <taxon>Embryophyta</taxon>
        <taxon>Tracheophyta</taxon>
        <taxon>Spermatophyta</taxon>
        <taxon>Magnoliopsida</taxon>
        <taxon>Liliopsida</taxon>
        <taxon>Poales</taxon>
        <taxon>Poaceae</taxon>
        <taxon>BOP clade</taxon>
        <taxon>Pooideae</taxon>
        <taxon>Triticodae</taxon>
        <taxon>Triticeae</taxon>
        <taxon>Triticinae</taxon>
        <taxon>Triticum</taxon>
    </lineage>
</organism>
<protein>
    <submittedName>
        <fullName evidence="1">Uncharacterized protein</fullName>
    </submittedName>
</protein>
<proteinExistence type="predicted"/>
<reference evidence="2" key="1">
    <citation type="journal article" date="2013" name="Nature">
        <title>Draft genome of the wheat A-genome progenitor Triticum urartu.</title>
        <authorList>
            <person name="Ling H.Q."/>
            <person name="Zhao S."/>
            <person name="Liu D."/>
            <person name="Wang J."/>
            <person name="Sun H."/>
            <person name="Zhang C."/>
            <person name="Fan H."/>
            <person name="Li D."/>
            <person name="Dong L."/>
            <person name="Tao Y."/>
            <person name="Gao C."/>
            <person name="Wu H."/>
            <person name="Li Y."/>
            <person name="Cui Y."/>
            <person name="Guo X."/>
            <person name="Zheng S."/>
            <person name="Wang B."/>
            <person name="Yu K."/>
            <person name="Liang Q."/>
            <person name="Yang W."/>
            <person name="Lou X."/>
            <person name="Chen J."/>
            <person name="Feng M."/>
            <person name="Jian J."/>
            <person name="Zhang X."/>
            <person name="Luo G."/>
            <person name="Jiang Y."/>
            <person name="Liu J."/>
            <person name="Wang Z."/>
            <person name="Sha Y."/>
            <person name="Zhang B."/>
            <person name="Wu H."/>
            <person name="Tang D."/>
            <person name="Shen Q."/>
            <person name="Xue P."/>
            <person name="Zou S."/>
            <person name="Wang X."/>
            <person name="Liu X."/>
            <person name="Wang F."/>
            <person name="Yang Y."/>
            <person name="An X."/>
            <person name="Dong Z."/>
            <person name="Zhang K."/>
            <person name="Zhang X."/>
            <person name="Luo M.C."/>
            <person name="Dvorak J."/>
            <person name="Tong Y."/>
            <person name="Wang J."/>
            <person name="Yang H."/>
            <person name="Li Z."/>
            <person name="Wang D."/>
            <person name="Zhang A."/>
            <person name="Wang J."/>
        </authorList>
    </citation>
    <scope>NUCLEOTIDE SEQUENCE</scope>
    <source>
        <strain evidence="2">cv. G1812</strain>
    </source>
</reference>
<dbReference type="EnsemblPlants" id="TuG1812G0500003520.01.T01">
    <property type="protein sequence ID" value="TuG1812G0500003520.01.T01.cds381214"/>
    <property type="gene ID" value="TuG1812G0500003520.01"/>
</dbReference>
<keyword evidence="2" id="KW-1185">Reference proteome</keyword>
<name>A0A8R7QF13_TRIUA</name>
<sequence>MKGMPILLVAESWVPGHTTWCRRRRSGPSSAIHALRSAGRWAQPGKSSPQEVQRSDMASFCVVTSLRRFTCAEKKAPMASSGCFLPLSSLLGGEEEDMAGPPPSYK</sequence>
<dbReference type="AlphaFoldDB" id="A0A8R7QF13"/>
<reference evidence="1" key="2">
    <citation type="submission" date="2018-03" db="EMBL/GenBank/DDBJ databases">
        <title>The Triticum urartu genome reveals the dynamic nature of wheat genome evolution.</title>
        <authorList>
            <person name="Ling H."/>
            <person name="Ma B."/>
            <person name="Shi X."/>
            <person name="Liu H."/>
            <person name="Dong L."/>
            <person name="Sun H."/>
            <person name="Cao Y."/>
            <person name="Gao Q."/>
            <person name="Zheng S."/>
            <person name="Li Y."/>
            <person name="Yu Y."/>
            <person name="Du H."/>
            <person name="Qi M."/>
            <person name="Li Y."/>
            <person name="Yu H."/>
            <person name="Cui Y."/>
            <person name="Wang N."/>
            <person name="Chen C."/>
            <person name="Wu H."/>
            <person name="Zhao Y."/>
            <person name="Zhang J."/>
            <person name="Li Y."/>
            <person name="Zhou W."/>
            <person name="Zhang B."/>
            <person name="Hu W."/>
            <person name="Eijk M."/>
            <person name="Tang J."/>
            <person name="Witsenboer H."/>
            <person name="Zhao S."/>
            <person name="Li Z."/>
            <person name="Zhang A."/>
            <person name="Wang D."/>
            <person name="Liang C."/>
        </authorList>
    </citation>
    <scope>NUCLEOTIDE SEQUENCE [LARGE SCALE GENOMIC DNA]</scope>
    <source>
        <strain evidence="1">cv. G1812</strain>
    </source>
</reference>
<reference evidence="1" key="3">
    <citation type="submission" date="2022-06" db="UniProtKB">
        <authorList>
            <consortium name="EnsemblPlants"/>
        </authorList>
    </citation>
    <scope>IDENTIFICATION</scope>
</reference>
<dbReference type="Proteomes" id="UP000015106">
    <property type="component" value="Chromosome 5"/>
</dbReference>
<evidence type="ECO:0000313" key="2">
    <source>
        <dbReference type="Proteomes" id="UP000015106"/>
    </source>
</evidence>
<evidence type="ECO:0000313" key="1">
    <source>
        <dbReference type="EnsemblPlants" id="TuG1812G0500003520.01.T01.cds381214"/>
    </source>
</evidence>